<sequence length="88" mass="9470">MYVAFEVVDQYPSRLKTPHNKTLKEEKEEEGEDGGKGKICRAQVHRPLSLSSPFPILVTHIFIPKSSSEPPSTTAAAAAAGPPLSPSI</sequence>
<feature type="compositionally biased region" description="Low complexity" evidence="1">
    <location>
        <begin position="67"/>
        <end position="82"/>
    </location>
</feature>
<dbReference type="EMBL" id="SZYD01000014">
    <property type="protein sequence ID" value="KAD4179262.1"/>
    <property type="molecule type" value="Genomic_DNA"/>
</dbReference>
<organism evidence="2 3">
    <name type="scientific">Mikania micrantha</name>
    <name type="common">bitter vine</name>
    <dbReference type="NCBI Taxonomy" id="192012"/>
    <lineage>
        <taxon>Eukaryota</taxon>
        <taxon>Viridiplantae</taxon>
        <taxon>Streptophyta</taxon>
        <taxon>Embryophyta</taxon>
        <taxon>Tracheophyta</taxon>
        <taxon>Spermatophyta</taxon>
        <taxon>Magnoliopsida</taxon>
        <taxon>eudicotyledons</taxon>
        <taxon>Gunneridae</taxon>
        <taxon>Pentapetalae</taxon>
        <taxon>asterids</taxon>
        <taxon>campanulids</taxon>
        <taxon>Asterales</taxon>
        <taxon>Asteraceae</taxon>
        <taxon>Asteroideae</taxon>
        <taxon>Heliantheae alliance</taxon>
        <taxon>Eupatorieae</taxon>
        <taxon>Mikania</taxon>
    </lineage>
</organism>
<comment type="caution">
    <text evidence="2">The sequence shown here is derived from an EMBL/GenBank/DDBJ whole genome shotgun (WGS) entry which is preliminary data.</text>
</comment>
<feature type="region of interest" description="Disordered" evidence="1">
    <location>
        <begin position="67"/>
        <end position="88"/>
    </location>
</feature>
<accession>A0A5N6N0U4</accession>
<keyword evidence="3" id="KW-1185">Reference proteome</keyword>
<gene>
    <name evidence="2" type="ORF">E3N88_27853</name>
</gene>
<evidence type="ECO:0000256" key="1">
    <source>
        <dbReference type="SAM" id="MobiDB-lite"/>
    </source>
</evidence>
<dbReference type="AlphaFoldDB" id="A0A5N6N0U4"/>
<dbReference type="Proteomes" id="UP000326396">
    <property type="component" value="Linkage Group LG4"/>
</dbReference>
<proteinExistence type="predicted"/>
<name>A0A5N6N0U4_9ASTR</name>
<reference evidence="2 3" key="1">
    <citation type="submission" date="2019-05" db="EMBL/GenBank/DDBJ databases">
        <title>Mikania micrantha, genome provides insights into the molecular mechanism of rapid growth.</title>
        <authorList>
            <person name="Liu B."/>
        </authorList>
    </citation>
    <scope>NUCLEOTIDE SEQUENCE [LARGE SCALE GENOMIC DNA]</scope>
    <source>
        <strain evidence="2">NLD-2019</strain>
        <tissue evidence="2">Leaf</tissue>
    </source>
</reference>
<protein>
    <submittedName>
        <fullName evidence="2">Uncharacterized protein</fullName>
    </submittedName>
</protein>
<feature type="region of interest" description="Disordered" evidence="1">
    <location>
        <begin position="15"/>
        <end position="38"/>
    </location>
</feature>
<evidence type="ECO:0000313" key="2">
    <source>
        <dbReference type="EMBL" id="KAD4179262.1"/>
    </source>
</evidence>
<evidence type="ECO:0000313" key="3">
    <source>
        <dbReference type="Proteomes" id="UP000326396"/>
    </source>
</evidence>